<dbReference type="OMA" id="ELWNAGF"/>
<reference evidence="6 7" key="1">
    <citation type="journal article" date="2009" name="Science">
        <title>Green evolution and dynamic adaptations revealed by genomes of the marine picoeukaryotes Micromonas.</title>
        <authorList>
            <person name="Worden A.Z."/>
            <person name="Lee J.H."/>
            <person name="Mock T."/>
            <person name="Rouze P."/>
            <person name="Simmons M.P."/>
            <person name="Aerts A.L."/>
            <person name="Allen A.E."/>
            <person name="Cuvelier M.L."/>
            <person name="Derelle E."/>
            <person name="Everett M.V."/>
            <person name="Foulon E."/>
            <person name="Grimwood J."/>
            <person name="Gundlach H."/>
            <person name="Henrissat B."/>
            <person name="Napoli C."/>
            <person name="McDonald S.M."/>
            <person name="Parker M.S."/>
            <person name="Rombauts S."/>
            <person name="Salamov A."/>
            <person name="Von Dassow P."/>
            <person name="Badger J.H."/>
            <person name="Coutinho P.M."/>
            <person name="Demir E."/>
            <person name="Dubchak I."/>
            <person name="Gentemann C."/>
            <person name="Eikrem W."/>
            <person name="Gready J.E."/>
            <person name="John U."/>
            <person name="Lanier W."/>
            <person name="Lindquist E.A."/>
            <person name="Lucas S."/>
            <person name="Mayer K.F."/>
            <person name="Moreau H."/>
            <person name="Not F."/>
            <person name="Otillar R."/>
            <person name="Panaud O."/>
            <person name="Pangilinan J."/>
            <person name="Paulsen I."/>
            <person name="Piegu B."/>
            <person name="Poliakov A."/>
            <person name="Robbens S."/>
            <person name="Schmutz J."/>
            <person name="Toulza E."/>
            <person name="Wyss T."/>
            <person name="Zelensky A."/>
            <person name="Zhou K."/>
            <person name="Armbrust E.V."/>
            <person name="Bhattacharya D."/>
            <person name="Goodenough U.W."/>
            <person name="Van de Peer Y."/>
            <person name="Grigoriev I.V."/>
        </authorList>
    </citation>
    <scope>NUCLEOTIDE SEQUENCE [LARGE SCALE GENOMIC DNA]</scope>
    <source>
        <strain evidence="7">RCC299 / NOUM17</strain>
    </source>
</reference>
<keyword evidence="2" id="KW-0547">Nucleotide-binding</keyword>
<keyword evidence="3" id="KW-0067">ATP-binding</keyword>
<keyword evidence="7" id="KW-1185">Reference proteome</keyword>
<dbReference type="Proteomes" id="UP000002009">
    <property type="component" value="Chromosome 15"/>
</dbReference>
<evidence type="ECO:0000256" key="1">
    <source>
        <dbReference type="ARBA" id="ARBA00006271"/>
    </source>
</evidence>
<dbReference type="GO" id="GO:0006298">
    <property type="term" value="P:mismatch repair"/>
    <property type="evidence" value="ECO:0007669"/>
    <property type="project" value="InterPro"/>
</dbReference>
<dbReference type="GO" id="GO:0030983">
    <property type="term" value="F:mismatched DNA binding"/>
    <property type="evidence" value="ECO:0007669"/>
    <property type="project" value="InterPro"/>
</dbReference>
<feature type="domain" description="DNA mismatch repair proteins mutS family" evidence="5">
    <location>
        <begin position="1"/>
        <end position="96"/>
    </location>
</feature>
<dbReference type="PANTHER" id="PTHR11361">
    <property type="entry name" value="DNA MISMATCH REPAIR PROTEIN MUTS FAMILY MEMBER"/>
    <property type="match status" value="1"/>
</dbReference>
<dbReference type="RefSeq" id="XP_002506591.1">
    <property type="nucleotide sequence ID" value="XM_002506545.1"/>
</dbReference>
<dbReference type="GO" id="GO:0005524">
    <property type="term" value="F:ATP binding"/>
    <property type="evidence" value="ECO:0007669"/>
    <property type="project" value="UniProtKB-KW"/>
</dbReference>
<dbReference type="Pfam" id="PF00488">
    <property type="entry name" value="MutS_V"/>
    <property type="match status" value="1"/>
</dbReference>
<dbReference type="InterPro" id="IPR027417">
    <property type="entry name" value="P-loop_NTPase"/>
</dbReference>
<dbReference type="InParanoid" id="C1EIF4"/>
<dbReference type="AlphaFoldDB" id="C1EIF4"/>
<dbReference type="PANTHER" id="PTHR11361:SF148">
    <property type="entry name" value="DNA MISMATCH REPAIR PROTEIN MSH6"/>
    <property type="match status" value="1"/>
</dbReference>
<accession>C1EIF4</accession>
<evidence type="ECO:0000313" key="6">
    <source>
        <dbReference type="EMBL" id="ACO67849.1"/>
    </source>
</evidence>
<dbReference type="STRING" id="296587.C1EIF4"/>
<dbReference type="EMBL" id="CP001333">
    <property type="protein sequence ID" value="ACO67849.1"/>
    <property type="molecule type" value="Genomic_DNA"/>
</dbReference>
<dbReference type="eggNOG" id="KOG0217">
    <property type="taxonomic scope" value="Eukaryota"/>
</dbReference>
<dbReference type="InterPro" id="IPR045076">
    <property type="entry name" value="MutS"/>
</dbReference>
<dbReference type="SUPFAM" id="SSF52540">
    <property type="entry name" value="P-loop containing nucleoside triphosphate hydrolases"/>
    <property type="match status" value="1"/>
</dbReference>
<gene>
    <name evidence="6" type="ORF">MICPUN_88779</name>
</gene>
<keyword evidence="4" id="KW-0238">DNA-binding</keyword>
<evidence type="ECO:0000259" key="5">
    <source>
        <dbReference type="SMART" id="SM00534"/>
    </source>
</evidence>
<dbReference type="OrthoDB" id="497591at2759"/>
<dbReference type="GeneID" id="8249347"/>
<dbReference type="Gene3D" id="3.40.50.300">
    <property type="entry name" value="P-loop containing nucleotide triphosphate hydrolases"/>
    <property type="match status" value="1"/>
</dbReference>
<name>C1EIF4_MICCC</name>
<protein>
    <recommendedName>
        <fullName evidence="5">DNA mismatch repair proteins mutS family domain-containing protein</fullName>
    </recommendedName>
</protein>
<evidence type="ECO:0000313" key="7">
    <source>
        <dbReference type="Proteomes" id="UP000002009"/>
    </source>
</evidence>
<comment type="similarity">
    <text evidence="1">Belongs to the DNA mismatch repair MutS family.</text>
</comment>
<dbReference type="InterPro" id="IPR000432">
    <property type="entry name" value="DNA_mismatch_repair_MutS_C"/>
</dbReference>
<organism evidence="6 7">
    <name type="scientific">Micromonas commoda (strain RCC299 / NOUM17 / CCMP2709)</name>
    <name type="common">Picoplanktonic green alga</name>
    <dbReference type="NCBI Taxonomy" id="296587"/>
    <lineage>
        <taxon>Eukaryota</taxon>
        <taxon>Viridiplantae</taxon>
        <taxon>Chlorophyta</taxon>
        <taxon>Mamiellophyceae</taxon>
        <taxon>Mamiellales</taxon>
        <taxon>Mamiellaceae</taxon>
        <taxon>Micromonas</taxon>
    </lineage>
</organism>
<dbReference type="GO" id="GO:0140664">
    <property type="term" value="F:ATP-dependent DNA damage sensor activity"/>
    <property type="evidence" value="ECO:0007669"/>
    <property type="project" value="InterPro"/>
</dbReference>
<feature type="non-terminal residue" evidence="6">
    <location>
        <position position="96"/>
    </location>
</feature>
<evidence type="ECO:0000256" key="4">
    <source>
        <dbReference type="ARBA" id="ARBA00023125"/>
    </source>
</evidence>
<sequence>MLLTGPNMGGKSTLLRATCVAVVLAQMGAPVPARSCVLTPADAVFARLGGAGDRIHAGESTFLVECAEASAILRGATRDSIVALDELGRGTSTFDG</sequence>
<proteinExistence type="inferred from homology"/>
<evidence type="ECO:0000256" key="3">
    <source>
        <dbReference type="ARBA" id="ARBA00022840"/>
    </source>
</evidence>
<evidence type="ECO:0000256" key="2">
    <source>
        <dbReference type="ARBA" id="ARBA00022741"/>
    </source>
</evidence>
<dbReference type="GO" id="GO:0032301">
    <property type="term" value="C:MutSalpha complex"/>
    <property type="evidence" value="ECO:0007669"/>
    <property type="project" value="TreeGrafter"/>
</dbReference>
<dbReference type="SMART" id="SM00534">
    <property type="entry name" value="MUTSac"/>
    <property type="match status" value="1"/>
</dbReference>
<dbReference type="KEGG" id="mis:MICPUN_88779"/>